<dbReference type="KEGG" id="car:cauri_0593"/>
<dbReference type="EMBL" id="CP001601">
    <property type="protein sequence ID" value="ACP32190.1"/>
    <property type="molecule type" value="Genomic_DNA"/>
</dbReference>
<organism evidence="4 5">
    <name type="scientific">Corynebacterium aurimucosum (strain ATCC 700975 / DSM 44827 / CIP 107346 / CN-1)</name>
    <name type="common">Corynebacterium nigricans</name>
    <dbReference type="NCBI Taxonomy" id="548476"/>
    <lineage>
        <taxon>Bacteria</taxon>
        <taxon>Bacillati</taxon>
        <taxon>Actinomycetota</taxon>
        <taxon>Actinomycetes</taxon>
        <taxon>Mycobacteriales</taxon>
        <taxon>Corynebacteriaceae</taxon>
        <taxon>Corynebacterium</taxon>
    </lineage>
</organism>
<feature type="transmembrane region" description="Helical" evidence="2">
    <location>
        <begin position="91"/>
        <end position="112"/>
    </location>
</feature>
<dbReference type="HOGENOM" id="CLU_2034109_0_0_11"/>
<feature type="signal peptide" evidence="3">
    <location>
        <begin position="1"/>
        <end position="27"/>
    </location>
</feature>
<accession>C3PED6</accession>
<sequence>MKRISRNLTAAALTGALALAGVTAAHAEEAGSSDINNSSSAGTEGNNGSSEQGGDNGSSDGDKGDKNKDGQSSFDDFKGKLSSKDGKPTELGIAAIVLGVLGALAALGPAAAQALGINLPF</sequence>
<feature type="region of interest" description="Disordered" evidence="1">
    <location>
        <begin position="28"/>
        <end position="87"/>
    </location>
</feature>
<reference evidence="4 5" key="1">
    <citation type="journal article" date="2010" name="BMC Genomics">
        <title>Complete genome sequence and lifestyle of black-pigmented Corynebacterium aurimucosum ATCC 700975 (formerly C. nigricans CN-1) isolated from a vaginal swab of a woman with spontaneous abortion.</title>
        <authorList>
            <person name="Trost E."/>
            <person name="Gotker S."/>
            <person name="Schneider J."/>
            <person name="Schneiker-Bekel S."/>
            <person name="Szczepanowski R."/>
            <person name="Tilker A."/>
            <person name="Viehoever P."/>
            <person name="Arnold W."/>
            <person name="Bekel T."/>
            <person name="Blom J."/>
            <person name="Gartemann K.H."/>
            <person name="Linke B."/>
            <person name="Goesmann A."/>
            <person name="Puhler A."/>
            <person name="Shukla S.K."/>
            <person name="Tauch A."/>
        </authorList>
    </citation>
    <scope>NUCLEOTIDE SEQUENCE [LARGE SCALE GENOMIC DNA]</scope>
    <source>
        <strain evidence="5">ATCC 700975 / DSM 44827 / CIP 107346 / CN-1</strain>
    </source>
</reference>
<keyword evidence="5" id="KW-1185">Reference proteome</keyword>
<dbReference type="AlphaFoldDB" id="C3PED6"/>
<dbReference type="RefSeq" id="WP_010189311.1">
    <property type="nucleotide sequence ID" value="NC_012590.1"/>
</dbReference>
<keyword evidence="2" id="KW-0812">Transmembrane</keyword>
<proteinExistence type="predicted"/>
<dbReference type="STRING" id="548476.cauri_0593"/>
<evidence type="ECO:0000313" key="5">
    <source>
        <dbReference type="Proteomes" id="UP000002077"/>
    </source>
</evidence>
<evidence type="ECO:0000256" key="3">
    <source>
        <dbReference type="SAM" id="SignalP"/>
    </source>
</evidence>
<gene>
    <name evidence="4" type="ordered locus">cauri_0593</name>
</gene>
<dbReference type="Proteomes" id="UP000002077">
    <property type="component" value="Chromosome"/>
</dbReference>
<evidence type="ECO:0000256" key="2">
    <source>
        <dbReference type="SAM" id="Phobius"/>
    </source>
</evidence>
<feature type="chain" id="PRO_5002928489" evidence="3">
    <location>
        <begin position="28"/>
        <end position="121"/>
    </location>
</feature>
<keyword evidence="2" id="KW-0472">Membrane</keyword>
<feature type="compositionally biased region" description="Basic and acidic residues" evidence="1">
    <location>
        <begin position="60"/>
        <end position="87"/>
    </location>
</feature>
<feature type="compositionally biased region" description="Polar residues" evidence="1">
    <location>
        <begin position="33"/>
        <end position="43"/>
    </location>
</feature>
<keyword evidence="2" id="KW-1133">Transmembrane helix</keyword>
<evidence type="ECO:0000256" key="1">
    <source>
        <dbReference type="SAM" id="MobiDB-lite"/>
    </source>
</evidence>
<feature type="compositionally biased region" description="Low complexity" evidence="1">
    <location>
        <begin position="44"/>
        <end position="59"/>
    </location>
</feature>
<protein>
    <submittedName>
        <fullName evidence="4">Putative membrane protein</fullName>
    </submittedName>
</protein>
<evidence type="ECO:0000313" key="4">
    <source>
        <dbReference type="EMBL" id="ACP32190.1"/>
    </source>
</evidence>
<name>C3PED6_CORA7</name>
<keyword evidence="3" id="KW-0732">Signal</keyword>
<dbReference type="GeneID" id="31923213"/>